<gene>
    <name evidence="2" type="ORF">DOTSEDRAFT_37299</name>
</gene>
<organism evidence="2 3">
    <name type="scientific">Dothistroma septosporum (strain NZE10 / CBS 128990)</name>
    <name type="common">Red band needle blight fungus</name>
    <name type="synonym">Mycosphaerella pini</name>
    <dbReference type="NCBI Taxonomy" id="675120"/>
    <lineage>
        <taxon>Eukaryota</taxon>
        <taxon>Fungi</taxon>
        <taxon>Dikarya</taxon>
        <taxon>Ascomycota</taxon>
        <taxon>Pezizomycotina</taxon>
        <taxon>Dothideomycetes</taxon>
        <taxon>Dothideomycetidae</taxon>
        <taxon>Mycosphaerellales</taxon>
        <taxon>Mycosphaerellaceae</taxon>
        <taxon>Dothistroma</taxon>
    </lineage>
</organism>
<protein>
    <submittedName>
        <fullName evidence="2">Uncharacterized protein</fullName>
    </submittedName>
</protein>
<evidence type="ECO:0000313" key="2">
    <source>
        <dbReference type="EMBL" id="EME40474.1"/>
    </source>
</evidence>
<evidence type="ECO:0000313" key="3">
    <source>
        <dbReference type="Proteomes" id="UP000016933"/>
    </source>
</evidence>
<dbReference type="EMBL" id="KB446543">
    <property type="protein sequence ID" value="EME40474.1"/>
    <property type="molecule type" value="Genomic_DNA"/>
</dbReference>
<reference evidence="2 3" key="2">
    <citation type="journal article" date="2012" name="PLoS Pathog.">
        <title>Diverse lifestyles and strategies of plant pathogenesis encoded in the genomes of eighteen Dothideomycetes fungi.</title>
        <authorList>
            <person name="Ohm R.A."/>
            <person name="Feau N."/>
            <person name="Henrissat B."/>
            <person name="Schoch C.L."/>
            <person name="Horwitz B.A."/>
            <person name="Barry K.W."/>
            <person name="Condon B.J."/>
            <person name="Copeland A.C."/>
            <person name="Dhillon B."/>
            <person name="Glaser F."/>
            <person name="Hesse C.N."/>
            <person name="Kosti I."/>
            <person name="LaButti K."/>
            <person name="Lindquist E.A."/>
            <person name="Lucas S."/>
            <person name="Salamov A.A."/>
            <person name="Bradshaw R.E."/>
            <person name="Ciuffetti L."/>
            <person name="Hamelin R.C."/>
            <person name="Kema G.H.J."/>
            <person name="Lawrence C."/>
            <person name="Scott J.A."/>
            <person name="Spatafora J.W."/>
            <person name="Turgeon B.G."/>
            <person name="de Wit P.J.G.M."/>
            <person name="Zhong S."/>
            <person name="Goodwin S.B."/>
            <person name="Grigoriev I.V."/>
        </authorList>
    </citation>
    <scope>NUCLEOTIDE SEQUENCE [LARGE SCALE GENOMIC DNA]</scope>
    <source>
        <strain evidence="3">NZE10 / CBS 128990</strain>
    </source>
</reference>
<proteinExistence type="predicted"/>
<dbReference type="Proteomes" id="UP000016933">
    <property type="component" value="Unassembled WGS sequence"/>
</dbReference>
<sequence>MPPPQPEPTLLSLTSFPLSLPSSPEARYSQQPSPSPSPSPSPATTTTTPSSSSSSSPIIKHTTKPHPYTFSQSHSKVPPTPPHRKTKTSPRNQMFEELIQSGWEISAPGGSEDETSGLRGMYYDLEIEEDLGENLDK</sequence>
<accession>N1PED0</accession>
<feature type="compositionally biased region" description="Low complexity" evidence="1">
    <location>
        <begin position="8"/>
        <end position="25"/>
    </location>
</feature>
<feature type="region of interest" description="Disordered" evidence="1">
    <location>
        <begin position="1"/>
        <end position="119"/>
    </location>
</feature>
<feature type="compositionally biased region" description="Low complexity" evidence="1">
    <location>
        <begin position="42"/>
        <end position="57"/>
    </location>
</feature>
<evidence type="ECO:0000256" key="1">
    <source>
        <dbReference type="SAM" id="MobiDB-lite"/>
    </source>
</evidence>
<keyword evidence="3" id="KW-1185">Reference proteome</keyword>
<name>N1PED0_DOTSN</name>
<reference evidence="3" key="1">
    <citation type="journal article" date="2012" name="PLoS Genet.">
        <title>The genomes of the fungal plant pathogens Cladosporium fulvum and Dothistroma septosporum reveal adaptation to different hosts and lifestyles but also signatures of common ancestry.</title>
        <authorList>
            <person name="de Wit P.J.G.M."/>
            <person name="van der Burgt A."/>
            <person name="Oekmen B."/>
            <person name="Stergiopoulos I."/>
            <person name="Abd-Elsalam K.A."/>
            <person name="Aerts A.L."/>
            <person name="Bahkali A.H."/>
            <person name="Beenen H.G."/>
            <person name="Chettri P."/>
            <person name="Cox M.P."/>
            <person name="Datema E."/>
            <person name="de Vries R.P."/>
            <person name="Dhillon B."/>
            <person name="Ganley A.R."/>
            <person name="Griffiths S.A."/>
            <person name="Guo Y."/>
            <person name="Hamelin R.C."/>
            <person name="Henrissat B."/>
            <person name="Kabir M.S."/>
            <person name="Jashni M.K."/>
            <person name="Kema G."/>
            <person name="Klaubauf S."/>
            <person name="Lapidus A."/>
            <person name="Levasseur A."/>
            <person name="Lindquist E."/>
            <person name="Mehrabi R."/>
            <person name="Ohm R.A."/>
            <person name="Owen T.J."/>
            <person name="Salamov A."/>
            <person name="Schwelm A."/>
            <person name="Schijlen E."/>
            <person name="Sun H."/>
            <person name="van den Burg H.A."/>
            <person name="van Ham R.C.H.J."/>
            <person name="Zhang S."/>
            <person name="Goodwin S.B."/>
            <person name="Grigoriev I.V."/>
            <person name="Collemare J."/>
            <person name="Bradshaw R.E."/>
        </authorList>
    </citation>
    <scope>NUCLEOTIDE SEQUENCE [LARGE SCALE GENOMIC DNA]</scope>
    <source>
        <strain evidence="3">NZE10 / CBS 128990</strain>
    </source>
</reference>
<dbReference type="AlphaFoldDB" id="N1PED0"/>
<dbReference type="HOGENOM" id="CLU_1865082_0_0_1"/>